<evidence type="ECO:0000313" key="1">
    <source>
        <dbReference type="EMBL" id="MCQ5062549.1"/>
    </source>
</evidence>
<dbReference type="RefSeq" id="WP_117575402.1">
    <property type="nucleotide sequence ID" value="NZ_JADPGG010000110.1"/>
</dbReference>
<evidence type="ECO:0000313" key="2">
    <source>
        <dbReference type="Proteomes" id="UP001204814"/>
    </source>
</evidence>
<dbReference type="EMBL" id="JANGBO010000014">
    <property type="protein sequence ID" value="MCQ5062549.1"/>
    <property type="molecule type" value="Genomic_DNA"/>
</dbReference>
<dbReference type="Proteomes" id="UP001204814">
    <property type="component" value="Unassembled WGS sequence"/>
</dbReference>
<organism evidence="1 2">
    <name type="scientific">Faecalibacillus intestinalis</name>
    <dbReference type="NCBI Taxonomy" id="1982626"/>
    <lineage>
        <taxon>Bacteria</taxon>
        <taxon>Bacillati</taxon>
        <taxon>Bacillota</taxon>
        <taxon>Erysipelotrichia</taxon>
        <taxon>Erysipelotrichales</taxon>
        <taxon>Coprobacillaceae</taxon>
        <taxon>Faecalibacillus</taxon>
    </lineage>
</organism>
<comment type="caution">
    <text evidence="1">The sequence shown here is derived from an EMBL/GenBank/DDBJ whole genome shotgun (WGS) entry which is preliminary data.</text>
</comment>
<name>A0AAP2UIX5_9FIRM</name>
<accession>A0AAP2UIX5</accession>
<reference evidence="1" key="1">
    <citation type="submission" date="2022-06" db="EMBL/GenBank/DDBJ databases">
        <title>Isolation of gut microbiota from human fecal samples.</title>
        <authorList>
            <person name="Pamer E.G."/>
            <person name="Barat B."/>
            <person name="Waligurski E."/>
            <person name="Medina S."/>
            <person name="Paddock L."/>
            <person name="Mostad J."/>
        </authorList>
    </citation>
    <scope>NUCLEOTIDE SEQUENCE</scope>
    <source>
        <strain evidence="1">DFI.6.24</strain>
    </source>
</reference>
<dbReference type="AlphaFoldDB" id="A0AAP2UIX5"/>
<sequence length="145" mass="15410">MKKIITSIFIAFMMITTIIPVNALEENMSIEYLSNGDYIETTIVSNINTLARSSKSGTKTEKYKNASGEVMWSISVTGTFSYNGSSCTCTKATVSTTKPSSMWSLSNKKASKSGNKAIASVTGHAPGVNVTRTVTLTCSPSGNLS</sequence>
<protein>
    <submittedName>
        <fullName evidence="1">Uncharacterized protein</fullName>
    </submittedName>
</protein>
<gene>
    <name evidence="1" type="ORF">NE542_12055</name>
</gene>
<proteinExistence type="predicted"/>